<evidence type="ECO:0000313" key="4">
    <source>
        <dbReference type="Proteomes" id="UP000469558"/>
    </source>
</evidence>
<evidence type="ECO:0000313" key="3">
    <source>
        <dbReference type="EMBL" id="TVY85579.1"/>
    </source>
</evidence>
<dbReference type="GO" id="GO:0005634">
    <property type="term" value="C:nucleus"/>
    <property type="evidence" value="ECO:0007669"/>
    <property type="project" value="TreeGrafter"/>
</dbReference>
<dbReference type="AlphaFoldDB" id="A0A8T9CI95"/>
<sequence>MRFLCLPGAYGSAKNFEVQLAPFCKELSQDGNTEFFFTQGEVLCHPPAGFLEYFGPGPHYRFIDYDGIDQNDVLERVRDFPEGENPEDVLRELLPKGEGDLRESVRTALNAVYRTMEEHGPFDGLCAYSEGTVVAGTLILDELRREQEEGRPRQIKRAVFFAGWPPLNIESNNMVLVDDCEDTIDIPTLHCVGADDPYLKGAIALFNVCDQDEAILFDHGKGHTIPRDAQTLKELADGVRGLGEISAY</sequence>
<dbReference type="InterPro" id="IPR005645">
    <property type="entry name" value="FSH-like_dom"/>
</dbReference>
<dbReference type="PANTHER" id="PTHR48070">
    <property type="entry name" value="ESTERASE OVCA2"/>
    <property type="match status" value="1"/>
</dbReference>
<gene>
    <name evidence="3" type="ORF">LSUE1_G000085</name>
</gene>
<dbReference type="Proteomes" id="UP000469558">
    <property type="component" value="Unassembled WGS sequence"/>
</dbReference>
<dbReference type="GO" id="GO:0016787">
    <property type="term" value="F:hydrolase activity"/>
    <property type="evidence" value="ECO:0007669"/>
    <property type="project" value="UniProtKB-KW"/>
</dbReference>
<dbReference type="GO" id="GO:0005737">
    <property type="term" value="C:cytoplasm"/>
    <property type="evidence" value="ECO:0007669"/>
    <property type="project" value="TreeGrafter"/>
</dbReference>
<name>A0A8T9CI95_9HELO</name>
<dbReference type="InterPro" id="IPR050593">
    <property type="entry name" value="LovG"/>
</dbReference>
<feature type="domain" description="Serine hydrolase" evidence="2">
    <location>
        <begin position="2"/>
        <end position="233"/>
    </location>
</feature>
<comment type="caution">
    <text evidence="3">The sequence shown here is derived from an EMBL/GenBank/DDBJ whole genome shotgun (WGS) entry which is preliminary data.</text>
</comment>
<evidence type="ECO:0000259" key="2">
    <source>
        <dbReference type="Pfam" id="PF03959"/>
    </source>
</evidence>
<dbReference type="EMBL" id="QGMK01000001">
    <property type="protein sequence ID" value="TVY85579.1"/>
    <property type="molecule type" value="Genomic_DNA"/>
</dbReference>
<protein>
    <recommendedName>
        <fullName evidence="2">Serine hydrolase domain-containing protein</fullName>
    </recommendedName>
</protein>
<keyword evidence="4" id="KW-1185">Reference proteome</keyword>
<reference evidence="3 4" key="1">
    <citation type="submission" date="2018-05" db="EMBL/GenBank/DDBJ databases">
        <title>Genome sequencing and assembly of the regulated plant pathogen Lachnellula willkommii and related sister species for the development of diagnostic species identification markers.</title>
        <authorList>
            <person name="Giroux E."/>
            <person name="Bilodeau G."/>
        </authorList>
    </citation>
    <scope>NUCLEOTIDE SEQUENCE [LARGE SCALE GENOMIC DNA]</scope>
    <source>
        <strain evidence="3 4">CBS 268.59</strain>
    </source>
</reference>
<proteinExistence type="predicted"/>
<dbReference type="Gene3D" id="3.40.50.1820">
    <property type="entry name" value="alpha/beta hydrolase"/>
    <property type="match status" value="1"/>
</dbReference>
<dbReference type="OrthoDB" id="414698at2759"/>
<dbReference type="SUPFAM" id="SSF53474">
    <property type="entry name" value="alpha/beta-Hydrolases"/>
    <property type="match status" value="1"/>
</dbReference>
<dbReference type="PANTHER" id="PTHR48070:SF4">
    <property type="entry name" value="ESTERASE ALNB"/>
    <property type="match status" value="1"/>
</dbReference>
<evidence type="ECO:0000256" key="1">
    <source>
        <dbReference type="ARBA" id="ARBA00022801"/>
    </source>
</evidence>
<dbReference type="Pfam" id="PF03959">
    <property type="entry name" value="FSH1"/>
    <property type="match status" value="1"/>
</dbReference>
<dbReference type="GO" id="GO:0019748">
    <property type="term" value="P:secondary metabolic process"/>
    <property type="evidence" value="ECO:0007669"/>
    <property type="project" value="TreeGrafter"/>
</dbReference>
<dbReference type="InterPro" id="IPR029058">
    <property type="entry name" value="AB_hydrolase_fold"/>
</dbReference>
<organism evidence="3 4">
    <name type="scientific">Lachnellula suecica</name>
    <dbReference type="NCBI Taxonomy" id="602035"/>
    <lineage>
        <taxon>Eukaryota</taxon>
        <taxon>Fungi</taxon>
        <taxon>Dikarya</taxon>
        <taxon>Ascomycota</taxon>
        <taxon>Pezizomycotina</taxon>
        <taxon>Leotiomycetes</taxon>
        <taxon>Helotiales</taxon>
        <taxon>Lachnaceae</taxon>
        <taxon>Lachnellula</taxon>
    </lineage>
</organism>
<keyword evidence="1" id="KW-0378">Hydrolase</keyword>
<accession>A0A8T9CI95</accession>